<proteinExistence type="predicted"/>
<sequence length="530" mass="58151">MRCARCATLACPVVLFLLSLSLLPLAIITRPCPASPASSSGLSAVPDGLSVPAESAIMSRLFSMSAVNAVNNSEPTSASHRYASSASVDWQEYNNCLEQQCSTTICSECRDDWRCKAKCRHSCKCDCYGLPGSSLATYGLFGKCYWERGCSPQRETCRHNCESHDCENSCEMDYLKCYCECSQQLLGETSAETGSSVGLEDSNGIGIALRSTKGVPLITTRLAAGLTLPISSTTETILNSTPGIALKSTPRVVASSTSTPGHSRTAAFSTSGTTTGTGDSNAAQTFSSTPSSTNVVPGSGITTVGEPSSTTKSATEKIREFVLCYSEERRCYDAETCSECKGDWECEEKCRTNCVCGCYGIPGTSLHSRDLWSQCSEDRECTRKRQACEGSCRTEECVDSCELNYQQCDCECNQLRRNETSAAKHNQYKKYRSCYYDEQKCNELSCAECGDWQCKEKCKANCKCGCYGIPGTSLHSRDLWWECFKDRECTRKRQACRDSCSNSDCEDSCEMNYLQCDCECNQLRRNETSM</sequence>
<reference evidence="4" key="1">
    <citation type="submission" date="2025-08" db="UniProtKB">
        <authorList>
            <consortium name="RefSeq"/>
        </authorList>
    </citation>
    <scope>IDENTIFICATION</scope>
    <source>
        <tissue evidence="4">Whole organism</tissue>
    </source>
</reference>
<dbReference type="GeneID" id="113211407"/>
<protein>
    <submittedName>
        <fullName evidence="4">Uncharacterized protein LOC113211407</fullName>
    </submittedName>
</protein>
<dbReference type="KEGG" id="foc:113211407"/>
<feature type="region of interest" description="Disordered" evidence="1">
    <location>
        <begin position="251"/>
        <end position="312"/>
    </location>
</feature>
<evidence type="ECO:0000313" key="3">
    <source>
        <dbReference type="Proteomes" id="UP000504606"/>
    </source>
</evidence>
<feature type="compositionally biased region" description="Low complexity" evidence="1">
    <location>
        <begin position="263"/>
        <end position="283"/>
    </location>
</feature>
<feature type="chain" id="PRO_5038545994" evidence="2">
    <location>
        <begin position="29"/>
        <end position="530"/>
    </location>
</feature>
<evidence type="ECO:0000256" key="1">
    <source>
        <dbReference type="SAM" id="MobiDB-lite"/>
    </source>
</evidence>
<keyword evidence="2" id="KW-0732">Signal</keyword>
<evidence type="ECO:0000256" key="2">
    <source>
        <dbReference type="SAM" id="SignalP"/>
    </source>
</evidence>
<feature type="compositionally biased region" description="Polar residues" evidence="1">
    <location>
        <begin position="284"/>
        <end position="312"/>
    </location>
</feature>
<dbReference type="AlphaFoldDB" id="A0A6J1T1T9"/>
<keyword evidence="3" id="KW-1185">Reference proteome</keyword>
<dbReference type="RefSeq" id="XP_026285555.2">
    <property type="nucleotide sequence ID" value="XM_026429770.2"/>
</dbReference>
<evidence type="ECO:0000313" key="4">
    <source>
        <dbReference type="RefSeq" id="XP_026285555.2"/>
    </source>
</evidence>
<gene>
    <name evidence="4" type="primary">LOC113211407</name>
</gene>
<feature type="signal peptide" evidence="2">
    <location>
        <begin position="1"/>
        <end position="28"/>
    </location>
</feature>
<accession>A0A6J1T1T9</accession>
<name>A0A6J1T1T9_FRAOC</name>
<dbReference type="Proteomes" id="UP000504606">
    <property type="component" value="Unplaced"/>
</dbReference>
<organism evidence="3 4">
    <name type="scientific">Frankliniella occidentalis</name>
    <name type="common">Western flower thrips</name>
    <name type="synonym">Euthrips occidentalis</name>
    <dbReference type="NCBI Taxonomy" id="133901"/>
    <lineage>
        <taxon>Eukaryota</taxon>
        <taxon>Metazoa</taxon>
        <taxon>Ecdysozoa</taxon>
        <taxon>Arthropoda</taxon>
        <taxon>Hexapoda</taxon>
        <taxon>Insecta</taxon>
        <taxon>Pterygota</taxon>
        <taxon>Neoptera</taxon>
        <taxon>Paraneoptera</taxon>
        <taxon>Thysanoptera</taxon>
        <taxon>Terebrantia</taxon>
        <taxon>Thripoidea</taxon>
        <taxon>Thripidae</taxon>
        <taxon>Frankliniella</taxon>
    </lineage>
</organism>